<dbReference type="Gene3D" id="3.40.50.360">
    <property type="match status" value="1"/>
</dbReference>
<dbReference type="EMBL" id="JAPCID010000006">
    <property type="protein sequence ID" value="MDA0136844.1"/>
    <property type="molecule type" value="Genomic_DNA"/>
</dbReference>
<gene>
    <name evidence="2" type="ORF">OJ962_04985</name>
</gene>
<sequence>MHATCLVCTLKRSPEPSNAESLAEVVLGALREEGVTTDTIRLADHQIDPGVVSEAVSEGDEWPAIRARILKADILLVASPTWLGQPSSVSKRALERMDAFISETKEDGETPIAYDRVAGVVVVGNEDGAHHVISEINGALNDIGYTLPGQNWTYWNKGPGPGEEEWLTTEEKEWSTSTGEACAKNLLRTARKLQ</sequence>
<dbReference type="Pfam" id="PF03358">
    <property type="entry name" value="FMN_red"/>
    <property type="match status" value="1"/>
</dbReference>
<dbReference type="Proteomes" id="UP001147700">
    <property type="component" value="Unassembled WGS sequence"/>
</dbReference>
<dbReference type="SUPFAM" id="SSF52218">
    <property type="entry name" value="Flavoproteins"/>
    <property type="match status" value="1"/>
</dbReference>
<dbReference type="InterPro" id="IPR005025">
    <property type="entry name" value="FMN_Rdtase-like_dom"/>
</dbReference>
<keyword evidence="3" id="KW-1185">Reference proteome</keyword>
<evidence type="ECO:0000313" key="2">
    <source>
        <dbReference type="EMBL" id="MDA0136844.1"/>
    </source>
</evidence>
<organism evidence="2 3">
    <name type="scientific">Solirubrobacter deserti</name>
    <dbReference type="NCBI Taxonomy" id="2282478"/>
    <lineage>
        <taxon>Bacteria</taxon>
        <taxon>Bacillati</taxon>
        <taxon>Actinomycetota</taxon>
        <taxon>Thermoleophilia</taxon>
        <taxon>Solirubrobacterales</taxon>
        <taxon>Solirubrobacteraceae</taxon>
        <taxon>Solirubrobacter</taxon>
    </lineage>
</organism>
<name>A0ABT4RE86_9ACTN</name>
<dbReference type="InterPro" id="IPR029039">
    <property type="entry name" value="Flavoprotein-like_sf"/>
</dbReference>
<proteinExistence type="predicted"/>
<dbReference type="RefSeq" id="WP_202953710.1">
    <property type="nucleotide sequence ID" value="NZ_JAPCID010000006.1"/>
</dbReference>
<accession>A0ABT4RE86</accession>
<reference evidence="2" key="1">
    <citation type="submission" date="2022-10" db="EMBL/GenBank/DDBJ databases">
        <title>The WGS of Solirubrobacter sp. CPCC 204708.</title>
        <authorList>
            <person name="Jiang Z."/>
        </authorList>
    </citation>
    <scope>NUCLEOTIDE SEQUENCE</scope>
    <source>
        <strain evidence="2">CPCC 204708</strain>
    </source>
</reference>
<evidence type="ECO:0000259" key="1">
    <source>
        <dbReference type="Pfam" id="PF03358"/>
    </source>
</evidence>
<comment type="caution">
    <text evidence="2">The sequence shown here is derived from an EMBL/GenBank/DDBJ whole genome shotgun (WGS) entry which is preliminary data.</text>
</comment>
<protein>
    <submittedName>
        <fullName evidence="2">Flavodoxin family protein</fullName>
    </submittedName>
</protein>
<feature type="domain" description="NADPH-dependent FMN reductase-like" evidence="1">
    <location>
        <begin position="13"/>
        <end position="135"/>
    </location>
</feature>
<evidence type="ECO:0000313" key="3">
    <source>
        <dbReference type="Proteomes" id="UP001147700"/>
    </source>
</evidence>